<reference evidence="2" key="1">
    <citation type="submission" date="2021-01" db="EMBL/GenBank/DDBJ databases">
        <authorList>
            <person name="Corre E."/>
            <person name="Pelletier E."/>
            <person name="Niang G."/>
            <person name="Scheremetjew M."/>
            <person name="Finn R."/>
            <person name="Kale V."/>
            <person name="Holt S."/>
            <person name="Cochrane G."/>
            <person name="Meng A."/>
            <person name="Brown T."/>
            <person name="Cohen L."/>
        </authorList>
    </citation>
    <scope>NUCLEOTIDE SEQUENCE</scope>
    <source>
        <strain evidence="2">PLY429</strain>
    </source>
</reference>
<organism evidence="2">
    <name type="scientific">Tetraselmis chuii</name>
    <dbReference type="NCBI Taxonomy" id="63592"/>
    <lineage>
        <taxon>Eukaryota</taxon>
        <taxon>Viridiplantae</taxon>
        <taxon>Chlorophyta</taxon>
        <taxon>core chlorophytes</taxon>
        <taxon>Chlorodendrophyceae</taxon>
        <taxon>Chlorodendrales</taxon>
        <taxon>Chlorodendraceae</taxon>
        <taxon>Tetraselmis</taxon>
    </lineage>
</organism>
<evidence type="ECO:0008006" key="3">
    <source>
        <dbReference type="Google" id="ProtNLM"/>
    </source>
</evidence>
<sequence>MASHFFFLATYLLLASTPPLFSEARLLSETSNTTSQQPHSPLDRIRPYQLTSSSGCGVDNLLASYSQVEAAGGCALTCDAYKVASLTGSAPAVTPHRCNAYVQTADGSCLLYSDCAKIVANDANSTVGIANITDEVICNEGVSLGHSGDVIYARFDAASCEGDSDLGTFPTDEVDCQGICNIVPGCNTYVDSPETCKLFSSCSLIDDVIGSVTGVNIYSNAGSSAGAGRSFDDQSNAEPMNKPAAFTYLHKFHCSEDNIGQTMIPGCDDAAELCTSKCAELCSEASGCFAFMLKYTGKCKFYGSCSLKAVSTPDYVGVMHQP</sequence>
<evidence type="ECO:0000256" key="1">
    <source>
        <dbReference type="SAM" id="SignalP"/>
    </source>
</evidence>
<name>A0A7S1WZ55_9CHLO</name>
<keyword evidence="1" id="KW-0732">Signal</keyword>
<evidence type="ECO:0000313" key="2">
    <source>
        <dbReference type="EMBL" id="CAD9198815.1"/>
    </source>
</evidence>
<dbReference type="AlphaFoldDB" id="A0A7S1WZ55"/>
<protein>
    <recommendedName>
        <fullName evidence="3">Apple domain-containing protein</fullName>
    </recommendedName>
</protein>
<feature type="chain" id="PRO_5031398344" description="Apple domain-containing protein" evidence="1">
    <location>
        <begin position="25"/>
        <end position="322"/>
    </location>
</feature>
<dbReference type="EMBL" id="HBGG01001912">
    <property type="protein sequence ID" value="CAD9198815.1"/>
    <property type="molecule type" value="Transcribed_RNA"/>
</dbReference>
<accession>A0A7S1WZ55</accession>
<feature type="signal peptide" evidence="1">
    <location>
        <begin position="1"/>
        <end position="24"/>
    </location>
</feature>
<gene>
    <name evidence="2" type="ORF">TCHU04912_LOCUS1048</name>
</gene>
<proteinExistence type="predicted"/>